<name>A0A4Q7YYR2_9BACT</name>
<accession>A0A4Q7YYR2</accession>
<gene>
    <name evidence="1" type="ORF">BDD14_4541</name>
</gene>
<sequence>MRMFSGKVFASPEFALENKSSRCPKILPRKSALTCRPGFRSESVVFFFQGHSLVWGNAVMIA</sequence>
<protein>
    <submittedName>
        <fullName evidence="1">Uncharacterized protein</fullName>
    </submittedName>
</protein>
<reference evidence="1 2" key="1">
    <citation type="submission" date="2019-02" db="EMBL/GenBank/DDBJ databases">
        <title>Genomic Encyclopedia of Archaeal and Bacterial Type Strains, Phase II (KMG-II): from individual species to whole genera.</title>
        <authorList>
            <person name="Goeker M."/>
        </authorList>
    </citation>
    <scope>NUCLEOTIDE SEQUENCE [LARGE SCALE GENOMIC DNA]</scope>
    <source>
        <strain evidence="1 2">DSM 18101</strain>
    </source>
</reference>
<evidence type="ECO:0000313" key="1">
    <source>
        <dbReference type="EMBL" id="RZU42940.1"/>
    </source>
</evidence>
<dbReference type="Proteomes" id="UP000292958">
    <property type="component" value="Unassembled WGS sequence"/>
</dbReference>
<comment type="caution">
    <text evidence="1">The sequence shown here is derived from an EMBL/GenBank/DDBJ whole genome shotgun (WGS) entry which is preliminary data.</text>
</comment>
<dbReference type="EMBL" id="SHKW01000001">
    <property type="protein sequence ID" value="RZU42940.1"/>
    <property type="molecule type" value="Genomic_DNA"/>
</dbReference>
<proteinExistence type="predicted"/>
<dbReference type="AlphaFoldDB" id="A0A4Q7YYR2"/>
<organism evidence="1 2">
    <name type="scientific">Edaphobacter modestus</name>
    <dbReference type="NCBI Taxonomy" id="388466"/>
    <lineage>
        <taxon>Bacteria</taxon>
        <taxon>Pseudomonadati</taxon>
        <taxon>Acidobacteriota</taxon>
        <taxon>Terriglobia</taxon>
        <taxon>Terriglobales</taxon>
        <taxon>Acidobacteriaceae</taxon>
        <taxon>Edaphobacter</taxon>
    </lineage>
</organism>
<keyword evidence="2" id="KW-1185">Reference proteome</keyword>
<evidence type="ECO:0000313" key="2">
    <source>
        <dbReference type="Proteomes" id="UP000292958"/>
    </source>
</evidence>